<evidence type="ECO:0000259" key="6">
    <source>
        <dbReference type="PROSITE" id="PS50011"/>
    </source>
</evidence>
<evidence type="ECO:0000256" key="1">
    <source>
        <dbReference type="ARBA" id="ARBA00022527"/>
    </source>
</evidence>
<keyword evidence="3" id="KW-0547">Nucleotide-binding</keyword>
<dbReference type="KEGG" id="plon:Pla110_39170"/>
<evidence type="ECO:0000256" key="4">
    <source>
        <dbReference type="ARBA" id="ARBA00022777"/>
    </source>
</evidence>
<dbReference type="PANTHER" id="PTHR24353">
    <property type="entry name" value="CYCLIC NUCLEOTIDE-DEPENDENT PROTEIN KINASE"/>
    <property type="match status" value="1"/>
</dbReference>
<dbReference type="PROSITE" id="PS50011">
    <property type="entry name" value="PROTEIN_KINASE_DOM"/>
    <property type="match status" value="1"/>
</dbReference>
<feature type="domain" description="Protein kinase" evidence="6">
    <location>
        <begin position="20"/>
        <end position="282"/>
    </location>
</feature>
<evidence type="ECO:0000313" key="7">
    <source>
        <dbReference type="EMBL" id="QDU82162.1"/>
    </source>
</evidence>
<keyword evidence="2 7" id="KW-0808">Transferase</keyword>
<dbReference type="Pfam" id="PF00069">
    <property type="entry name" value="Pkinase"/>
    <property type="match status" value="1"/>
</dbReference>
<gene>
    <name evidence="7" type="primary">prkC_17</name>
    <name evidence="7" type="ORF">Pla110_39170</name>
</gene>
<proteinExistence type="predicted"/>
<dbReference type="EMBL" id="CP036281">
    <property type="protein sequence ID" value="QDU82162.1"/>
    <property type="molecule type" value="Genomic_DNA"/>
</dbReference>
<evidence type="ECO:0000256" key="5">
    <source>
        <dbReference type="ARBA" id="ARBA00022840"/>
    </source>
</evidence>
<dbReference type="GO" id="GO:0005524">
    <property type="term" value="F:ATP binding"/>
    <property type="evidence" value="ECO:0007669"/>
    <property type="project" value="UniProtKB-KW"/>
</dbReference>
<evidence type="ECO:0000256" key="2">
    <source>
        <dbReference type="ARBA" id="ARBA00022679"/>
    </source>
</evidence>
<dbReference type="InterPro" id="IPR000719">
    <property type="entry name" value="Prot_kinase_dom"/>
</dbReference>
<dbReference type="AlphaFoldDB" id="A0A518CSF4"/>
<keyword evidence="8" id="KW-1185">Reference proteome</keyword>
<dbReference type="Gene3D" id="1.10.510.10">
    <property type="entry name" value="Transferase(Phosphotransferase) domain 1"/>
    <property type="match status" value="1"/>
</dbReference>
<keyword evidence="1" id="KW-0723">Serine/threonine-protein kinase</keyword>
<accession>A0A518CSF4</accession>
<dbReference type="GO" id="GO:0004691">
    <property type="term" value="F:cAMP-dependent protein kinase activity"/>
    <property type="evidence" value="ECO:0007669"/>
    <property type="project" value="TreeGrafter"/>
</dbReference>
<organism evidence="7 8">
    <name type="scientific">Polystyrenella longa</name>
    <dbReference type="NCBI Taxonomy" id="2528007"/>
    <lineage>
        <taxon>Bacteria</taxon>
        <taxon>Pseudomonadati</taxon>
        <taxon>Planctomycetota</taxon>
        <taxon>Planctomycetia</taxon>
        <taxon>Planctomycetales</taxon>
        <taxon>Planctomycetaceae</taxon>
        <taxon>Polystyrenella</taxon>
    </lineage>
</organism>
<dbReference type="PANTHER" id="PTHR24353:SF37">
    <property type="entry name" value="CAMP-DEPENDENT PROTEIN KINASE CATALYTIC SUBUNIT PRKX"/>
    <property type="match status" value="1"/>
</dbReference>
<reference evidence="7 8" key="1">
    <citation type="submission" date="2019-02" db="EMBL/GenBank/DDBJ databases">
        <title>Deep-cultivation of Planctomycetes and their phenomic and genomic characterization uncovers novel biology.</title>
        <authorList>
            <person name="Wiegand S."/>
            <person name="Jogler M."/>
            <person name="Boedeker C."/>
            <person name="Pinto D."/>
            <person name="Vollmers J."/>
            <person name="Rivas-Marin E."/>
            <person name="Kohn T."/>
            <person name="Peeters S.H."/>
            <person name="Heuer A."/>
            <person name="Rast P."/>
            <person name="Oberbeckmann S."/>
            <person name="Bunk B."/>
            <person name="Jeske O."/>
            <person name="Meyerdierks A."/>
            <person name="Storesund J.E."/>
            <person name="Kallscheuer N."/>
            <person name="Luecker S."/>
            <person name="Lage O.M."/>
            <person name="Pohl T."/>
            <person name="Merkel B.J."/>
            <person name="Hornburger P."/>
            <person name="Mueller R.-W."/>
            <person name="Bruemmer F."/>
            <person name="Labrenz M."/>
            <person name="Spormann A.M."/>
            <person name="Op den Camp H."/>
            <person name="Overmann J."/>
            <person name="Amann R."/>
            <person name="Jetten M.S.M."/>
            <person name="Mascher T."/>
            <person name="Medema M.H."/>
            <person name="Devos D.P."/>
            <person name="Kaster A.-K."/>
            <person name="Ovreas L."/>
            <person name="Rohde M."/>
            <person name="Galperin M.Y."/>
            <person name="Jogler C."/>
        </authorList>
    </citation>
    <scope>NUCLEOTIDE SEQUENCE [LARGE SCALE GENOMIC DNA]</scope>
    <source>
        <strain evidence="7 8">Pla110</strain>
    </source>
</reference>
<dbReference type="InterPro" id="IPR008271">
    <property type="entry name" value="Ser/Thr_kinase_AS"/>
</dbReference>
<dbReference type="PIRSF" id="PIRSF000654">
    <property type="entry name" value="Integrin-linked_kinase"/>
    <property type="match status" value="1"/>
</dbReference>
<dbReference type="CDD" id="cd14014">
    <property type="entry name" value="STKc_PknB_like"/>
    <property type="match status" value="1"/>
</dbReference>
<dbReference type="GO" id="GO:0005952">
    <property type="term" value="C:cAMP-dependent protein kinase complex"/>
    <property type="evidence" value="ECO:0007669"/>
    <property type="project" value="TreeGrafter"/>
</dbReference>
<dbReference type="PROSITE" id="PS00108">
    <property type="entry name" value="PROTEIN_KINASE_ST"/>
    <property type="match status" value="1"/>
</dbReference>
<protein>
    <submittedName>
        <fullName evidence="7">Serine/threonine-protein kinase PrkC</fullName>
        <ecNumber evidence="7">2.7.11.1</ecNumber>
    </submittedName>
</protein>
<evidence type="ECO:0000313" key="8">
    <source>
        <dbReference type="Proteomes" id="UP000317178"/>
    </source>
</evidence>
<dbReference type="SMART" id="SM00220">
    <property type="entry name" value="S_TKc"/>
    <property type="match status" value="1"/>
</dbReference>
<name>A0A518CSF4_9PLAN</name>
<dbReference type="Proteomes" id="UP000317178">
    <property type="component" value="Chromosome"/>
</dbReference>
<dbReference type="EC" id="2.7.11.1" evidence="7"/>
<dbReference type="SUPFAM" id="SSF56112">
    <property type="entry name" value="Protein kinase-like (PK-like)"/>
    <property type="match status" value="1"/>
</dbReference>
<keyword evidence="5" id="KW-0067">ATP-binding</keyword>
<keyword evidence="4 7" id="KW-0418">Kinase</keyword>
<sequence>MLSYLFSRNTKETFTPPPGFDLIESVGRGTFTELWKLRGRDSQKDYVLKQLRTEWLNDYSARQFLENEAQVAVQIDSPHLPKLVHSELKEKHPYLIFEWFPGVSLEERLSTSKPLNAGEAVWITRQIVDALGELEAAGFAHGDLKPENILIDEFKQIRLIDLAFARKLSDHDVINAHTTLMDEPEYLAPEALTRSRTNPLLQDIYAIGVLFYRMLTGRLPFYAQGETSFEDVLQQQRESLPPTLRRFCPLATVEMVDLSNRLLAKQPLRRPQSTGELARELIDIELSTMSTRFSVA</sequence>
<dbReference type="RefSeq" id="WP_197440292.1">
    <property type="nucleotide sequence ID" value="NZ_CP036281.1"/>
</dbReference>
<evidence type="ECO:0000256" key="3">
    <source>
        <dbReference type="ARBA" id="ARBA00022741"/>
    </source>
</evidence>
<dbReference type="InterPro" id="IPR011009">
    <property type="entry name" value="Kinase-like_dom_sf"/>
</dbReference>